<dbReference type="PROSITE" id="PS50928">
    <property type="entry name" value="ABC_TM1"/>
    <property type="match status" value="1"/>
</dbReference>
<dbReference type="Gene3D" id="1.10.3720.10">
    <property type="entry name" value="MetI-like"/>
    <property type="match status" value="1"/>
</dbReference>
<evidence type="ECO:0000313" key="10">
    <source>
        <dbReference type="Proteomes" id="UP001161691"/>
    </source>
</evidence>
<dbReference type="InterPro" id="IPR035906">
    <property type="entry name" value="MetI-like_sf"/>
</dbReference>
<dbReference type="SUPFAM" id="SSF161098">
    <property type="entry name" value="MetI-like"/>
    <property type="match status" value="1"/>
</dbReference>
<keyword evidence="10" id="KW-1185">Reference proteome</keyword>
<keyword evidence="5 7" id="KW-1133">Transmembrane helix</keyword>
<evidence type="ECO:0000313" key="9">
    <source>
        <dbReference type="EMBL" id="MDI4648974.1"/>
    </source>
</evidence>
<evidence type="ECO:0000256" key="7">
    <source>
        <dbReference type="RuleBase" id="RU363032"/>
    </source>
</evidence>
<comment type="similarity">
    <text evidence="7">Belongs to the binding-protein-dependent transport system permease family.</text>
</comment>
<comment type="subcellular location">
    <subcellularLocation>
        <location evidence="1 7">Cell membrane</location>
        <topology evidence="1 7">Multi-pass membrane protein</topology>
    </subcellularLocation>
</comment>
<evidence type="ECO:0000256" key="4">
    <source>
        <dbReference type="ARBA" id="ARBA00022692"/>
    </source>
</evidence>
<keyword evidence="4 7" id="KW-0812">Transmembrane</keyword>
<feature type="transmembrane region" description="Helical" evidence="7">
    <location>
        <begin position="32"/>
        <end position="50"/>
    </location>
</feature>
<feature type="domain" description="ABC transmembrane type-1" evidence="8">
    <location>
        <begin position="92"/>
        <end position="307"/>
    </location>
</feature>
<keyword evidence="3" id="KW-1003">Cell membrane</keyword>
<dbReference type="Proteomes" id="UP001161691">
    <property type="component" value="Unassembled WGS sequence"/>
</dbReference>
<evidence type="ECO:0000256" key="5">
    <source>
        <dbReference type="ARBA" id="ARBA00022989"/>
    </source>
</evidence>
<dbReference type="InterPro" id="IPR050809">
    <property type="entry name" value="UgpAE/MalFG_permease"/>
</dbReference>
<accession>A0ABT6TQH4</accession>
<feature type="transmembrane region" description="Helical" evidence="7">
    <location>
        <begin position="128"/>
        <end position="152"/>
    </location>
</feature>
<dbReference type="PANTHER" id="PTHR43227:SF11">
    <property type="entry name" value="BLL4140 PROTEIN"/>
    <property type="match status" value="1"/>
</dbReference>
<evidence type="ECO:0000256" key="6">
    <source>
        <dbReference type="ARBA" id="ARBA00023136"/>
    </source>
</evidence>
<dbReference type="Pfam" id="PF00528">
    <property type="entry name" value="BPD_transp_1"/>
    <property type="match status" value="1"/>
</dbReference>
<gene>
    <name evidence="9" type="ORF">KB449_28815</name>
</gene>
<sequence>MHASTSAVKPRTKPRPLARTGSRYAHYRKYMVLYLISLPGIFFFLVFKYVPLFGSIMAFKDYNVFAGMWKSEWVGFAHFKRMFEYPDFGRILMNTIAIGGYTLLFAFPIPIVLALLMNELRGRLFKRFVQTAVYLPHFLSWVVVAGIVIGILSPTNGLMNQLLNHFGIDSIYFMGEESYVRSIIVGSGVWRDAGWSTIIYLAAMAGINPDLYEAAQLDGANRWRQTRSITIPALLPTITVLFLLQIGQFLDLGFERVYVFLNPLNGGRGDILDTYIYDVGLIQGQYSYTTAIGLFKSLIGLALIMGANALSKKTTGEGLY</sequence>
<comment type="caution">
    <text evidence="9">The sequence shown here is derived from an EMBL/GenBank/DDBJ whole genome shotgun (WGS) entry which is preliminary data.</text>
</comment>
<keyword evidence="6 7" id="KW-0472">Membrane</keyword>
<evidence type="ECO:0000259" key="8">
    <source>
        <dbReference type="PROSITE" id="PS50928"/>
    </source>
</evidence>
<dbReference type="RefSeq" id="WP_282911646.1">
    <property type="nucleotide sequence ID" value="NZ_JAGRPV010000001.1"/>
</dbReference>
<reference evidence="9" key="1">
    <citation type="submission" date="2023-04" db="EMBL/GenBank/DDBJ databases">
        <title>Comparative genomic analysis of Cohnella hashimotonis sp. nov., isolated from the International Space Station.</title>
        <authorList>
            <person name="Venkateswaran K."/>
            <person name="Simpson A."/>
        </authorList>
    </citation>
    <scope>NUCLEOTIDE SEQUENCE</scope>
    <source>
        <strain evidence="9">F6_2S_P_1</strain>
    </source>
</reference>
<feature type="transmembrane region" description="Helical" evidence="7">
    <location>
        <begin position="193"/>
        <end position="212"/>
    </location>
</feature>
<evidence type="ECO:0000256" key="2">
    <source>
        <dbReference type="ARBA" id="ARBA00022448"/>
    </source>
</evidence>
<dbReference type="EMBL" id="JAGRPV010000001">
    <property type="protein sequence ID" value="MDI4648974.1"/>
    <property type="molecule type" value="Genomic_DNA"/>
</dbReference>
<evidence type="ECO:0000256" key="3">
    <source>
        <dbReference type="ARBA" id="ARBA00022475"/>
    </source>
</evidence>
<feature type="transmembrane region" description="Helical" evidence="7">
    <location>
        <begin position="286"/>
        <end position="310"/>
    </location>
</feature>
<proteinExistence type="inferred from homology"/>
<keyword evidence="2 7" id="KW-0813">Transport</keyword>
<dbReference type="PANTHER" id="PTHR43227">
    <property type="entry name" value="BLL4140 PROTEIN"/>
    <property type="match status" value="1"/>
</dbReference>
<feature type="transmembrane region" description="Helical" evidence="7">
    <location>
        <begin position="233"/>
        <end position="250"/>
    </location>
</feature>
<dbReference type="InterPro" id="IPR000515">
    <property type="entry name" value="MetI-like"/>
</dbReference>
<organism evidence="9 10">
    <name type="scientific">Cohnella hashimotonis</name>
    <dbReference type="NCBI Taxonomy" id="2826895"/>
    <lineage>
        <taxon>Bacteria</taxon>
        <taxon>Bacillati</taxon>
        <taxon>Bacillota</taxon>
        <taxon>Bacilli</taxon>
        <taxon>Bacillales</taxon>
        <taxon>Paenibacillaceae</taxon>
        <taxon>Cohnella</taxon>
    </lineage>
</organism>
<evidence type="ECO:0000256" key="1">
    <source>
        <dbReference type="ARBA" id="ARBA00004651"/>
    </source>
</evidence>
<dbReference type="CDD" id="cd06261">
    <property type="entry name" value="TM_PBP2"/>
    <property type="match status" value="1"/>
</dbReference>
<name>A0ABT6TQH4_9BACL</name>
<feature type="transmembrane region" description="Helical" evidence="7">
    <location>
        <begin position="91"/>
        <end position="116"/>
    </location>
</feature>
<protein>
    <submittedName>
        <fullName evidence="9">ABC transporter permease subunit</fullName>
    </submittedName>
</protein>